<name>A0ACC0UJQ8_9AGAM</name>
<evidence type="ECO:0000313" key="1">
    <source>
        <dbReference type="EMBL" id="KAI9511732.1"/>
    </source>
</evidence>
<protein>
    <submittedName>
        <fullName evidence="1">Uncharacterized protein</fullName>
    </submittedName>
</protein>
<accession>A0ACC0UJQ8</accession>
<reference evidence="1" key="1">
    <citation type="submission" date="2021-03" db="EMBL/GenBank/DDBJ databases">
        <title>Evolutionary priming and transition to the ectomycorrhizal habit in an iconic lineage of mushroom-forming fungi: is preadaptation a requirement?</title>
        <authorList>
            <consortium name="DOE Joint Genome Institute"/>
            <person name="Looney B.P."/>
            <person name="Miyauchi S."/>
            <person name="Morin E."/>
            <person name="Drula E."/>
            <person name="Courty P.E."/>
            <person name="Chicoki N."/>
            <person name="Fauchery L."/>
            <person name="Kohler A."/>
            <person name="Kuo A."/>
            <person name="LaButti K."/>
            <person name="Pangilinan J."/>
            <person name="Lipzen A."/>
            <person name="Riley R."/>
            <person name="Andreopoulos W."/>
            <person name="He G."/>
            <person name="Johnson J."/>
            <person name="Barry K.W."/>
            <person name="Grigoriev I.V."/>
            <person name="Nagy L."/>
            <person name="Hibbett D."/>
            <person name="Henrissat B."/>
            <person name="Matheny P.B."/>
            <person name="Labbe J."/>
            <person name="Martin A.F."/>
        </authorList>
    </citation>
    <scope>NUCLEOTIDE SEQUENCE</scope>
    <source>
        <strain evidence="1">BPL698</strain>
    </source>
</reference>
<dbReference type="Proteomes" id="UP001207468">
    <property type="component" value="Unassembled WGS sequence"/>
</dbReference>
<dbReference type="EMBL" id="JAGFNK010000017">
    <property type="protein sequence ID" value="KAI9511732.1"/>
    <property type="molecule type" value="Genomic_DNA"/>
</dbReference>
<comment type="caution">
    <text evidence="1">The sequence shown here is derived from an EMBL/GenBank/DDBJ whole genome shotgun (WGS) entry which is preliminary data.</text>
</comment>
<feature type="non-terminal residue" evidence="1">
    <location>
        <position position="1"/>
    </location>
</feature>
<keyword evidence="2" id="KW-1185">Reference proteome</keyword>
<evidence type="ECO:0000313" key="2">
    <source>
        <dbReference type="Proteomes" id="UP001207468"/>
    </source>
</evidence>
<proteinExistence type="predicted"/>
<gene>
    <name evidence="1" type="ORF">F5148DRAFT_974712</name>
</gene>
<sequence length="545" mass="60763">PPRRKPPLHTTTEPDLRRSAYVDSLASISAPVTAVDTSPRVRTGFSAPLQDRPPTTNYLHPQERADLVRKSRKLTQLLGETPSLSVTPLRIPRRVSDELSSHQAGRHHPRPSWASQPSVRSADFVDNLHGHRMSSTAADRLSVSELSLAEGMRAGMGKTGDKGIGATDVVDSTSFIDLSDDDNQPTRALSPHSIPSPPRSCPPDLQDVMLHPRSPEEDRRRRREKIAKLHRFLGSRVPTSLVLGFSAADDTLPTLDPTASSVPKRHPDRRRSSSVAEFKSNWFDPDDRLKEELDGREKAINVRRAVKMEKMFGVQPPQTLFHTRLSPRPKDRVPLYEPPSFSEHEAVLPANRNINKGSYLNKGSGQRLRTTSRSESVVRLLSPELDNASGRRASAAYMHYRYSLDSLGDIIERDDRASLVELHSILTDDQSGVGGPTTLTHDDSKTVLSGRRNSLPSRSSTVSLASQFNSGSPSPQMTSFQTRRRQAAKLTHFFGVDYRDLIGDILESIEHCVEEESHRGGLHPEEIQDLMVKLRKLRTRRTPVI</sequence>
<organism evidence="1 2">
    <name type="scientific">Russula earlei</name>
    <dbReference type="NCBI Taxonomy" id="71964"/>
    <lineage>
        <taxon>Eukaryota</taxon>
        <taxon>Fungi</taxon>
        <taxon>Dikarya</taxon>
        <taxon>Basidiomycota</taxon>
        <taxon>Agaricomycotina</taxon>
        <taxon>Agaricomycetes</taxon>
        <taxon>Russulales</taxon>
        <taxon>Russulaceae</taxon>
        <taxon>Russula</taxon>
    </lineage>
</organism>